<dbReference type="AlphaFoldDB" id="C6XRT5"/>
<keyword evidence="6" id="KW-1185">Reference proteome</keyword>
<proteinExistence type="inferred from homology"/>
<feature type="disulfide bond" description="Redox-active" evidence="4">
    <location>
        <begin position="106"/>
        <end position="110"/>
    </location>
</feature>
<evidence type="ECO:0000313" key="5">
    <source>
        <dbReference type="EMBL" id="ACT60695.1"/>
    </source>
</evidence>
<dbReference type="InterPro" id="IPR036249">
    <property type="entry name" value="Thioredoxin-like_sf"/>
</dbReference>
<organism evidence="5 6">
    <name type="scientific">Hirschia baltica (strain ATCC 49814 / DSM 5838 / IFAM 1418)</name>
    <dbReference type="NCBI Taxonomy" id="582402"/>
    <lineage>
        <taxon>Bacteria</taxon>
        <taxon>Pseudomonadati</taxon>
        <taxon>Pseudomonadota</taxon>
        <taxon>Alphaproteobacteria</taxon>
        <taxon>Hyphomonadales</taxon>
        <taxon>Hyphomonadaceae</taxon>
        <taxon>Hirschia</taxon>
    </lineage>
</organism>
<dbReference type="STRING" id="582402.Hbal_3027"/>
<dbReference type="Proteomes" id="UP000002745">
    <property type="component" value="Chromosome"/>
</dbReference>
<dbReference type="eggNOG" id="COG1999">
    <property type="taxonomic scope" value="Bacteria"/>
</dbReference>
<keyword evidence="3" id="KW-0479">Metal-binding</keyword>
<dbReference type="Gene3D" id="3.40.30.10">
    <property type="entry name" value="Glutaredoxin"/>
    <property type="match status" value="1"/>
</dbReference>
<feature type="binding site" evidence="3">
    <location>
        <position position="106"/>
    </location>
    <ligand>
        <name>Cu cation</name>
        <dbReference type="ChEBI" id="CHEBI:23378"/>
    </ligand>
</feature>
<dbReference type="PANTHER" id="PTHR12151:SF25">
    <property type="entry name" value="LINALOOL DEHYDRATASE_ISOMERASE DOMAIN-CONTAINING PROTEIN"/>
    <property type="match status" value="1"/>
</dbReference>
<evidence type="ECO:0000256" key="2">
    <source>
        <dbReference type="ARBA" id="ARBA00023008"/>
    </source>
</evidence>
<keyword evidence="4" id="KW-1015">Disulfide bond</keyword>
<name>C6XRT5_HIRBI</name>
<dbReference type="InterPro" id="IPR003782">
    <property type="entry name" value="SCO1/SenC"/>
</dbReference>
<evidence type="ECO:0000313" key="6">
    <source>
        <dbReference type="Proteomes" id="UP000002745"/>
    </source>
</evidence>
<dbReference type="FunFam" id="3.40.30.10:FF:000013">
    <property type="entry name" value="Blast:Protein SCO1 homolog, mitochondrial"/>
    <property type="match status" value="1"/>
</dbReference>
<evidence type="ECO:0000256" key="3">
    <source>
        <dbReference type="PIRSR" id="PIRSR603782-1"/>
    </source>
</evidence>
<dbReference type="KEGG" id="hba:Hbal_3027"/>
<accession>C6XRT5</accession>
<comment type="similarity">
    <text evidence="1">Belongs to the SCO1/2 family.</text>
</comment>
<dbReference type="PANTHER" id="PTHR12151">
    <property type="entry name" value="ELECTRON TRANSPORT PROTIN SCO1/SENC FAMILY MEMBER"/>
    <property type="match status" value="1"/>
</dbReference>
<protein>
    <submittedName>
        <fullName evidence="5">Electron transport protein SCO1/SenC</fullName>
    </submittedName>
</protein>
<evidence type="ECO:0000256" key="1">
    <source>
        <dbReference type="ARBA" id="ARBA00010996"/>
    </source>
</evidence>
<dbReference type="Pfam" id="PF02630">
    <property type="entry name" value="SCO1-SenC"/>
    <property type="match status" value="1"/>
</dbReference>
<dbReference type="EMBL" id="CP001678">
    <property type="protein sequence ID" value="ACT60695.1"/>
    <property type="molecule type" value="Genomic_DNA"/>
</dbReference>
<dbReference type="SUPFAM" id="SSF52833">
    <property type="entry name" value="Thioredoxin-like"/>
    <property type="match status" value="1"/>
</dbReference>
<feature type="binding site" evidence="3">
    <location>
        <position position="110"/>
    </location>
    <ligand>
        <name>Cu cation</name>
        <dbReference type="ChEBI" id="CHEBI:23378"/>
    </ligand>
</feature>
<dbReference type="HOGENOM" id="CLU_050131_3_1_5"/>
<feature type="binding site" evidence="3">
    <location>
        <position position="198"/>
    </location>
    <ligand>
        <name>Cu cation</name>
        <dbReference type="ChEBI" id="CHEBI:23378"/>
    </ligand>
</feature>
<keyword evidence="2 3" id="KW-0186">Copper</keyword>
<dbReference type="GO" id="GO:0046872">
    <property type="term" value="F:metal ion binding"/>
    <property type="evidence" value="ECO:0007669"/>
    <property type="project" value="UniProtKB-KW"/>
</dbReference>
<dbReference type="CDD" id="cd02968">
    <property type="entry name" value="SCO"/>
    <property type="match status" value="1"/>
</dbReference>
<reference evidence="6" key="1">
    <citation type="journal article" date="2011" name="J. Bacteriol.">
        <title>Genome sequences of eight morphologically diverse alphaproteobacteria.</title>
        <authorList>
            <consortium name="US DOE Joint Genome Institute"/>
            <person name="Brown P.J."/>
            <person name="Kysela D.T."/>
            <person name="Buechlein A."/>
            <person name="Hemmerich C."/>
            <person name="Brun Y.V."/>
        </authorList>
    </citation>
    <scope>NUCLEOTIDE SEQUENCE [LARGE SCALE GENOMIC DNA]</scope>
    <source>
        <strain evidence="6">ATCC 49814 / DSM 5838 / IFAM 1418</strain>
    </source>
</reference>
<sequence>MHSRFRIEFLKCDLNAYCYWRQTLHIASMKKSLLTSALAVTLLVSACGPNNNSSSAGSSGGGSTCASRAYENIGGPISLVDHTGAPVTQEDYKGKETLVYFGFTNCPDVCPFTLSVVGAAMDLLPADVEKPRTLLISVDPEQDTPEALAQYVESNGFPDELIGLTGTPEAIKAAADEFKTSYKRIDAPDSTMGYTMDHLSILYLMDKDWKLKTFFTSEAAPKDVAGCITELADN</sequence>
<evidence type="ECO:0000256" key="4">
    <source>
        <dbReference type="PIRSR" id="PIRSR603782-2"/>
    </source>
</evidence>
<gene>
    <name evidence="5" type="ordered locus">Hbal_3027</name>
</gene>